<reference evidence="1" key="1">
    <citation type="journal article" date="2014" name="Front. Microbiol.">
        <title>High frequency of phylogenetically diverse reductive dehalogenase-homologous genes in deep subseafloor sedimentary metagenomes.</title>
        <authorList>
            <person name="Kawai M."/>
            <person name="Futagami T."/>
            <person name="Toyoda A."/>
            <person name="Takaki Y."/>
            <person name="Nishi S."/>
            <person name="Hori S."/>
            <person name="Arai W."/>
            <person name="Tsubouchi T."/>
            <person name="Morono Y."/>
            <person name="Uchiyama I."/>
            <person name="Ito T."/>
            <person name="Fujiyama A."/>
            <person name="Inagaki F."/>
            <person name="Takami H."/>
        </authorList>
    </citation>
    <scope>NUCLEOTIDE SEQUENCE</scope>
    <source>
        <strain evidence="1">Expedition CK06-06</strain>
    </source>
</reference>
<dbReference type="AlphaFoldDB" id="X1MC31"/>
<proteinExistence type="predicted"/>
<dbReference type="SUPFAM" id="SSF48208">
    <property type="entry name" value="Six-hairpin glycosidases"/>
    <property type="match status" value="1"/>
</dbReference>
<feature type="non-terminal residue" evidence="1">
    <location>
        <position position="287"/>
    </location>
</feature>
<dbReference type="InterPro" id="IPR012341">
    <property type="entry name" value="6hp_glycosidase-like_sf"/>
</dbReference>
<accession>X1MC31</accession>
<comment type="caution">
    <text evidence="1">The sequence shown here is derived from an EMBL/GenBank/DDBJ whole genome shotgun (WGS) entry which is preliminary data.</text>
</comment>
<name>X1MC31_9ZZZZ</name>
<dbReference type="Gene3D" id="1.50.10.10">
    <property type="match status" value="1"/>
</dbReference>
<evidence type="ECO:0000313" key="1">
    <source>
        <dbReference type="EMBL" id="GAI28838.1"/>
    </source>
</evidence>
<evidence type="ECO:0008006" key="2">
    <source>
        <dbReference type="Google" id="ProtNLM"/>
    </source>
</evidence>
<sequence length="287" mass="33176">GQACWALWQFYKITGDQQWLAKAYPKMRRAVNWTLKARRQAPADSPFSGVLPNAPADGEYLWDGKYHIVGYDFWNLRALLCTADAARTLGKPDEAKELLREAKLYREAIDAAWKQTGLNHFPPSWEKAGTHWGNTETLWPTELFDPQDPRVIALISEVRENYRGGFIEGTIQWFGHANAIHPYMSSYTTLASLVRGEHEQVVEDFYWYLLHSTATHAFPEGVYHKRRMAWSDTIPHTLGASNYAIMLRHMLIHERNDELHLLAAIPDWWLFEGNEIRVERAPTHFGL</sequence>
<organism evidence="1">
    <name type="scientific">marine sediment metagenome</name>
    <dbReference type="NCBI Taxonomy" id="412755"/>
    <lineage>
        <taxon>unclassified sequences</taxon>
        <taxon>metagenomes</taxon>
        <taxon>ecological metagenomes</taxon>
    </lineage>
</organism>
<gene>
    <name evidence="1" type="ORF">S06H3_28439</name>
</gene>
<dbReference type="GO" id="GO:0005975">
    <property type="term" value="P:carbohydrate metabolic process"/>
    <property type="evidence" value="ECO:0007669"/>
    <property type="project" value="InterPro"/>
</dbReference>
<dbReference type="InterPro" id="IPR008928">
    <property type="entry name" value="6-hairpin_glycosidase_sf"/>
</dbReference>
<protein>
    <recommendedName>
        <fullName evidence="2">Glycosyl-hydrolase family 116 catalytic region domain-containing protein</fullName>
    </recommendedName>
</protein>
<dbReference type="EMBL" id="BARV01016596">
    <property type="protein sequence ID" value="GAI28838.1"/>
    <property type="molecule type" value="Genomic_DNA"/>
</dbReference>
<feature type="non-terminal residue" evidence="1">
    <location>
        <position position="1"/>
    </location>
</feature>